<keyword evidence="2" id="KW-0472">Membrane</keyword>
<accession>A0A7X1ME31</accession>
<feature type="transmembrane region" description="Helical" evidence="2">
    <location>
        <begin position="58"/>
        <end position="75"/>
    </location>
</feature>
<evidence type="ECO:0000256" key="1">
    <source>
        <dbReference type="SAM" id="MobiDB-lite"/>
    </source>
</evidence>
<feature type="region of interest" description="Disordered" evidence="1">
    <location>
        <begin position="33"/>
        <end position="53"/>
    </location>
</feature>
<sequence>MKNDVLHRLTAARPAHLDPDLPTPSPVREEELATVMSRPRATHRARATARPRKVQRPLVSGLALATATAVAALVITNTAPEKPGPAPSATSGSGSQVLLTAASHVEQQPTGSGTYWYVEETLADRHKVPGKTYSIDVRSERRWWMAVAENKRWSQLLDPGARPATKADEAAWKADGSPRSWDLRDVTDEIVTYAGEGEIEHDAPGGRADTGMMGDLPLRLLPTLPTDEKALRKRLFALVDRDHNGPEWTLDRIVVQSAVLLATTLPSTPALRAAAYRLLAAEPGVRSLGDVKDHTGRTGYAVALPSPYESAPELRLIFDKSTGMPLGTETVATQSGDGVRKGHLLSYTTITSMKWTDKAPPFDTDTPDPGPADESDR</sequence>
<organism evidence="3 4">
    <name type="scientific">Streptomyces cupreus</name>
    <dbReference type="NCBI Taxonomy" id="2759956"/>
    <lineage>
        <taxon>Bacteria</taxon>
        <taxon>Bacillati</taxon>
        <taxon>Actinomycetota</taxon>
        <taxon>Actinomycetes</taxon>
        <taxon>Kitasatosporales</taxon>
        <taxon>Streptomycetaceae</taxon>
        <taxon>Streptomyces</taxon>
    </lineage>
</organism>
<comment type="caution">
    <text evidence="3">The sequence shown here is derived from an EMBL/GenBank/DDBJ whole genome shotgun (WGS) entry which is preliminary data.</text>
</comment>
<dbReference type="Proteomes" id="UP000584670">
    <property type="component" value="Unassembled WGS sequence"/>
</dbReference>
<dbReference type="NCBIfam" id="NF038083">
    <property type="entry name" value="CU044_5270_fam"/>
    <property type="match status" value="1"/>
</dbReference>
<gene>
    <name evidence="3" type="ORF">H4N64_41460</name>
</gene>
<dbReference type="InterPro" id="IPR047789">
    <property type="entry name" value="CU044_5270-like"/>
</dbReference>
<name>A0A7X1ME31_9ACTN</name>
<evidence type="ECO:0000313" key="4">
    <source>
        <dbReference type="Proteomes" id="UP000584670"/>
    </source>
</evidence>
<keyword evidence="2" id="KW-0812">Transmembrane</keyword>
<dbReference type="AlphaFoldDB" id="A0A7X1ME31"/>
<feature type="compositionally biased region" description="Basic residues" evidence="1">
    <location>
        <begin position="40"/>
        <end position="53"/>
    </location>
</feature>
<evidence type="ECO:0000256" key="2">
    <source>
        <dbReference type="SAM" id="Phobius"/>
    </source>
</evidence>
<feature type="region of interest" description="Disordered" evidence="1">
    <location>
        <begin position="355"/>
        <end position="377"/>
    </location>
</feature>
<dbReference type="EMBL" id="JACMSF010000095">
    <property type="protein sequence ID" value="MBC2907867.1"/>
    <property type="molecule type" value="Genomic_DNA"/>
</dbReference>
<protein>
    <submittedName>
        <fullName evidence="3">CU044_5270 family protein</fullName>
    </submittedName>
</protein>
<feature type="region of interest" description="Disordered" evidence="1">
    <location>
        <begin position="9"/>
        <end position="28"/>
    </location>
</feature>
<keyword evidence="4" id="KW-1185">Reference proteome</keyword>
<keyword evidence="2" id="KW-1133">Transmembrane helix</keyword>
<reference evidence="3 4" key="1">
    <citation type="submission" date="2020-08" db="EMBL/GenBank/DDBJ databases">
        <title>Streptomyces sp. PSKA01 genome sequencing and assembly.</title>
        <authorList>
            <person name="Mandal S."/>
            <person name="Maiti P.K."/>
            <person name="Das P."/>
        </authorList>
    </citation>
    <scope>NUCLEOTIDE SEQUENCE [LARGE SCALE GENOMIC DNA]</scope>
    <source>
        <strain evidence="3 4">PSKA01</strain>
    </source>
</reference>
<evidence type="ECO:0000313" key="3">
    <source>
        <dbReference type="EMBL" id="MBC2907867.1"/>
    </source>
</evidence>
<proteinExistence type="predicted"/>